<organism evidence="1 2">
    <name type="scientific">Castor canadensis</name>
    <name type="common">American beaver</name>
    <dbReference type="NCBI Taxonomy" id="51338"/>
    <lineage>
        <taxon>Eukaryota</taxon>
        <taxon>Metazoa</taxon>
        <taxon>Chordata</taxon>
        <taxon>Craniata</taxon>
        <taxon>Vertebrata</taxon>
        <taxon>Euteleostomi</taxon>
        <taxon>Mammalia</taxon>
        <taxon>Eutheria</taxon>
        <taxon>Euarchontoglires</taxon>
        <taxon>Glires</taxon>
        <taxon>Rodentia</taxon>
        <taxon>Castorimorpha</taxon>
        <taxon>Castoridae</taxon>
        <taxon>Castor</taxon>
    </lineage>
</organism>
<dbReference type="RefSeq" id="XP_073911359.1">
    <property type="nucleotide sequence ID" value="XM_074055258.1"/>
</dbReference>
<sequence length="909" mass="101390">METSLTSDFHTLMDGVKSWDLPKSLIPSELLLVGEDAFPVMVNDKDQVLIAASHYGQGRIVVASHEGYLFQTSASTFILNAVSWLCPTPGNPILIHPSMQSITSILRNSGINAEVKAEPGEPLGVYCISAYNEDLIEKLIQFVKKGGGLLIGGHGWYWAGQHGHDKVLSNFSGNQMISVAGVYITGNQGNRDQYNLSKLIPNLPLDVSCEDELKQDQKQLLEGISEMDLRSGGIPSQLLVHGELAFPVGLDSSSDCFLAAARYGRGRVVVAGHELVILNQRMQRLVLNALQWLTEKKKGKIGLDLKMRALGPLLSKNNLEWISTDRLTSDLSVFCSCFTLAQMNAKKVKEFVAEGGGLLIGRQAWLWGLKHPGSKCMIQFPENKILRCFGLGITDRGGKRGCFPIPKSEMLTYHLRKALAQLETSLLKEQGNLEQSWGEKMIKDCSYMFQILQDDIPIYLSVKRHILQMIKWEGLPPVSKESPVKKGSPQALLIALAQELVKSGTDSSLVLEHPTFLPPTESPITIEIHAENCNSWVSTGLYLPEGQTAKITLPDHAVAAKLKVLIGCHTDDISPAKTYFRPPVVTHTYQLDTVKKSFSWLWGGLLYIVVPPNFKLDGVHITISGASFAPYFKLGKTSQKEWKDSLLQNAAPWGELATDNIILTVPTTNLQSLGNPEPLLQLWDEMMQAIAGLSAEPFPLTRPERIVFDVQISAGFMHAGYPIMGHVPSLLHVLNAASIRAKGLWAPLHEVGHNHQKRGWEFPPHTTEAICSLWAIYVHETVLDIPRDRAHPSLKPETRKQRIQQHLAKGAPLREWSMWTALETYLQLQEAFGWEPFTQLFADYHTLHGIPKDNTQKMNLWMRKFSEAVQKNLVPFFETWGWPIQKEVAESLATLPEWEENPMKSYISS</sequence>
<dbReference type="Proteomes" id="UP001732720">
    <property type="component" value="Chromosome 2"/>
</dbReference>
<name>A0AC58L2H5_CASCN</name>
<proteinExistence type="predicted"/>
<reference evidence="2" key="1">
    <citation type="submission" date="2025-08" db="UniProtKB">
        <authorList>
            <consortium name="RefSeq"/>
        </authorList>
    </citation>
    <scope>IDENTIFICATION</scope>
</reference>
<protein>
    <submittedName>
        <fullName evidence="2">TRPM8 channel-associated factor 3-like</fullName>
    </submittedName>
</protein>
<accession>A0AC58L2H5</accession>
<keyword evidence="1" id="KW-1185">Reference proteome</keyword>
<evidence type="ECO:0000313" key="1">
    <source>
        <dbReference type="Proteomes" id="UP001732720"/>
    </source>
</evidence>
<gene>
    <name evidence="2" type="primary">LOC109679143</name>
</gene>
<evidence type="ECO:0000313" key="2">
    <source>
        <dbReference type="RefSeq" id="XP_073911359.1"/>
    </source>
</evidence>